<evidence type="ECO:0000313" key="1">
    <source>
        <dbReference type="EMBL" id="TNV77141.1"/>
    </source>
</evidence>
<dbReference type="EMBL" id="RRYP01012396">
    <property type="protein sequence ID" value="TNV77141.1"/>
    <property type="molecule type" value="Genomic_DNA"/>
</dbReference>
<comment type="caution">
    <text evidence="1">The sequence shown here is derived from an EMBL/GenBank/DDBJ whole genome shotgun (WGS) entry which is preliminary data.</text>
</comment>
<gene>
    <name evidence="1" type="ORF">FGO68_gene5161</name>
</gene>
<dbReference type="Proteomes" id="UP000785679">
    <property type="component" value="Unassembled WGS sequence"/>
</dbReference>
<reference evidence="1" key="1">
    <citation type="submission" date="2019-06" db="EMBL/GenBank/DDBJ databases">
        <authorList>
            <person name="Zheng W."/>
        </authorList>
    </citation>
    <scope>NUCLEOTIDE SEQUENCE</scope>
    <source>
        <strain evidence="1">QDHG01</strain>
    </source>
</reference>
<evidence type="ECO:0000313" key="2">
    <source>
        <dbReference type="Proteomes" id="UP000785679"/>
    </source>
</evidence>
<name>A0A8J8NN24_HALGN</name>
<dbReference type="AlphaFoldDB" id="A0A8J8NN24"/>
<proteinExistence type="predicted"/>
<sequence>MQPSPIHTDANPSSSALATMRLSSERMKEYGSLQQKKPVLISGNVVKPAALLSLYLNLTKMKMIELLYTTSGRLKILVSFHKFQIQNSNMLLADFSSYSDRDRSRMRGKTRSFQKEQHCLSLRQMHLAFLTATQVSLKLTICIYPYYQDDHQSLHAIL</sequence>
<accession>A0A8J8NN24</accession>
<keyword evidence="2" id="KW-1185">Reference proteome</keyword>
<organism evidence="1 2">
    <name type="scientific">Halteria grandinella</name>
    <dbReference type="NCBI Taxonomy" id="5974"/>
    <lineage>
        <taxon>Eukaryota</taxon>
        <taxon>Sar</taxon>
        <taxon>Alveolata</taxon>
        <taxon>Ciliophora</taxon>
        <taxon>Intramacronucleata</taxon>
        <taxon>Spirotrichea</taxon>
        <taxon>Stichotrichia</taxon>
        <taxon>Sporadotrichida</taxon>
        <taxon>Halteriidae</taxon>
        <taxon>Halteria</taxon>
    </lineage>
</organism>
<protein>
    <submittedName>
        <fullName evidence="1">Uncharacterized protein</fullName>
    </submittedName>
</protein>